<reference evidence="7 8" key="1">
    <citation type="submission" date="2016-10" db="EMBL/GenBank/DDBJ databases">
        <authorList>
            <person name="de Groot N.N."/>
        </authorList>
    </citation>
    <scope>NUCLEOTIDE SEQUENCE [LARGE SCALE GENOMIC DNA]</scope>
    <source>
        <strain evidence="7 8">CGMCC 1.7056</strain>
    </source>
</reference>
<dbReference type="InterPro" id="IPR052714">
    <property type="entry name" value="MFS_Exporter"/>
</dbReference>
<dbReference type="GO" id="GO:0022857">
    <property type="term" value="F:transmembrane transporter activity"/>
    <property type="evidence" value="ECO:0007669"/>
    <property type="project" value="InterPro"/>
</dbReference>
<dbReference type="InterPro" id="IPR011701">
    <property type="entry name" value="MFS"/>
</dbReference>
<feature type="transmembrane region" description="Helical" evidence="5">
    <location>
        <begin position="73"/>
        <end position="98"/>
    </location>
</feature>
<feature type="transmembrane region" description="Helical" evidence="5">
    <location>
        <begin position="263"/>
        <end position="294"/>
    </location>
</feature>
<evidence type="ECO:0000256" key="3">
    <source>
        <dbReference type="ARBA" id="ARBA00022989"/>
    </source>
</evidence>
<keyword evidence="8" id="KW-1185">Reference proteome</keyword>
<feature type="transmembrane region" description="Helical" evidence="5">
    <location>
        <begin position="338"/>
        <end position="367"/>
    </location>
</feature>
<feature type="transmembrane region" description="Helical" evidence="5">
    <location>
        <begin position="104"/>
        <end position="122"/>
    </location>
</feature>
<gene>
    <name evidence="7" type="ORF">SAMN04487968_10349</name>
</gene>
<accession>A0A1I1FMY5</accession>
<dbReference type="PANTHER" id="PTHR23531:SF1">
    <property type="entry name" value="QUINOLENE RESISTANCE PROTEIN NORA"/>
    <property type="match status" value="1"/>
</dbReference>
<evidence type="ECO:0000313" key="7">
    <source>
        <dbReference type="EMBL" id="SFC00352.1"/>
    </source>
</evidence>
<comment type="subcellular location">
    <subcellularLocation>
        <location evidence="1">Cell membrane</location>
        <topology evidence="1">Multi-pass membrane protein</topology>
    </subcellularLocation>
</comment>
<feature type="transmembrane region" description="Helical" evidence="5">
    <location>
        <begin position="41"/>
        <end position="61"/>
    </location>
</feature>
<dbReference type="Gene3D" id="1.20.1250.20">
    <property type="entry name" value="MFS general substrate transporter like domains"/>
    <property type="match status" value="1"/>
</dbReference>
<organism evidence="7 8">
    <name type="scientific">Nocardioides terrae</name>
    <dbReference type="NCBI Taxonomy" id="574651"/>
    <lineage>
        <taxon>Bacteria</taxon>
        <taxon>Bacillati</taxon>
        <taxon>Actinomycetota</taxon>
        <taxon>Actinomycetes</taxon>
        <taxon>Propionibacteriales</taxon>
        <taxon>Nocardioidaceae</taxon>
        <taxon>Nocardioides</taxon>
    </lineage>
</organism>
<dbReference type="Proteomes" id="UP000198832">
    <property type="component" value="Unassembled WGS sequence"/>
</dbReference>
<evidence type="ECO:0000259" key="6">
    <source>
        <dbReference type="PROSITE" id="PS50850"/>
    </source>
</evidence>
<dbReference type="EMBL" id="FOLB01000003">
    <property type="protein sequence ID" value="SFC00352.1"/>
    <property type="molecule type" value="Genomic_DNA"/>
</dbReference>
<evidence type="ECO:0000256" key="4">
    <source>
        <dbReference type="ARBA" id="ARBA00023136"/>
    </source>
</evidence>
<dbReference type="OrthoDB" id="5189108at2"/>
<keyword evidence="3 5" id="KW-1133">Transmembrane helix</keyword>
<protein>
    <submittedName>
        <fullName evidence="7">Predicted arabinose efflux permease, MFS family</fullName>
    </submittedName>
</protein>
<dbReference type="InterPro" id="IPR020846">
    <property type="entry name" value="MFS_dom"/>
</dbReference>
<feature type="domain" description="Major facilitator superfamily (MFS) profile" evidence="6">
    <location>
        <begin position="1"/>
        <end position="375"/>
    </location>
</feature>
<feature type="transmembrane region" description="Helical" evidence="5">
    <location>
        <begin position="129"/>
        <end position="149"/>
    </location>
</feature>
<dbReference type="PROSITE" id="PS50850">
    <property type="entry name" value="MFS"/>
    <property type="match status" value="1"/>
</dbReference>
<dbReference type="Pfam" id="PF07690">
    <property type="entry name" value="MFS_1"/>
    <property type="match status" value="1"/>
</dbReference>
<feature type="transmembrane region" description="Helical" evidence="5">
    <location>
        <begin position="231"/>
        <end position="251"/>
    </location>
</feature>
<dbReference type="InterPro" id="IPR036259">
    <property type="entry name" value="MFS_trans_sf"/>
</dbReference>
<dbReference type="AlphaFoldDB" id="A0A1I1FMY5"/>
<sequence>MTRPLLFRLVSVVACAVGFYLPLAVVPMFAGSAGAESSAGWANAALLLATVATEMATPAIVSRFGYRRALVAGLALLGTPILLLLTPAGTALVVVLAVNVVRGAGFAICVVAGGALTAALIPTERRGEGLALVGLVGGVPALLALPLGTWAAPHWGYGAVFVVTALVPLAAVVTVPALPARDASSEASHGLGRGLRRAALVRPAAIFAASASAAGVVVTFLPLAVADEAGWVAPTALLLQPAAATLARWAAGRLGDRRGQTRLLVPGVSLSAIGMAAMAATGSGILVTIGAAVFGGGFGLLQNATLSLMYARVAEQDYGTVSAIWNGAYDLGMGAGSIGVGAVLSVSGFGVAFLLVAATILPALVLARSEGRPARRPAGHRTGHVAVAA</sequence>
<feature type="transmembrane region" description="Helical" evidence="5">
    <location>
        <begin position="155"/>
        <end position="178"/>
    </location>
</feature>
<keyword evidence="4 5" id="KW-0472">Membrane</keyword>
<dbReference type="SUPFAM" id="SSF103473">
    <property type="entry name" value="MFS general substrate transporter"/>
    <property type="match status" value="1"/>
</dbReference>
<feature type="transmembrane region" description="Helical" evidence="5">
    <location>
        <begin position="199"/>
        <end position="225"/>
    </location>
</feature>
<dbReference type="PANTHER" id="PTHR23531">
    <property type="entry name" value="QUINOLENE RESISTANCE PROTEIN NORA"/>
    <property type="match status" value="1"/>
</dbReference>
<dbReference type="GO" id="GO:0005886">
    <property type="term" value="C:plasma membrane"/>
    <property type="evidence" value="ECO:0007669"/>
    <property type="project" value="UniProtKB-SubCell"/>
</dbReference>
<name>A0A1I1FMY5_9ACTN</name>
<evidence type="ECO:0000256" key="1">
    <source>
        <dbReference type="ARBA" id="ARBA00004651"/>
    </source>
</evidence>
<evidence type="ECO:0000313" key="8">
    <source>
        <dbReference type="Proteomes" id="UP000198832"/>
    </source>
</evidence>
<proteinExistence type="predicted"/>
<keyword evidence="2 5" id="KW-0812">Transmembrane</keyword>
<feature type="transmembrane region" description="Helical" evidence="5">
    <location>
        <begin position="7"/>
        <end position="29"/>
    </location>
</feature>
<evidence type="ECO:0000256" key="2">
    <source>
        <dbReference type="ARBA" id="ARBA00022692"/>
    </source>
</evidence>
<evidence type="ECO:0000256" key="5">
    <source>
        <dbReference type="SAM" id="Phobius"/>
    </source>
</evidence>
<dbReference type="STRING" id="574651.SAMN04487968_10349"/>